<evidence type="ECO:0000259" key="2">
    <source>
        <dbReference type="Pfam" id="PF11738"/>
    </source>
</evidence>
<dbReference type="Gene3D" id="3.30.565.40">
    <property type="entry name" value="Fervidobacterium nodosum Rt17-B1 like"/>
    <property type="match status" value="1"/>
</dbReference>
<dbReference type="EMBL" id="DXEZ01000121">
    <property type="protein sequence ID" value="HIX54229.1"/>
    <property type="molecule type" value="Genomic_DNA"/>
</dbReference>
<dbReference type="Proteomes" id="UP000824156">
    <property type="component" value="Unassembled WGS sequence"/>
</dbReference>
<feature type="chain" id="PRO_5038767442" evidence="1">
    <location>
        <begin position="21"/>
        <end position="270"/>
    </location>
</feature>
<sequence>MKSPLSILYLLIPIALFIGACNNKQSSSNNNNQEDFNSDYSIADSSYKIISETWHSDYFVGRELQDSTVVKASYPKFQQQWINTLINEHFFENAEPEHLANGFILGFDEFVEDMGVENVRFPWMLSREVNIAGNLGQVLVLKNKFYEFTGGAHGNYYSQYLNIDMHNQQAIALKDLIQHGKQPTLLETAEQLFRDQEGLTANEPFGEGYFFHDGQFSLPETFHFESDALVFTYHVYAIKPYSEGETELKIPFKEIQQVLTDYALELIDTF</sequence>
<reference evidence="3" key="2">
    <citation type="submission" date="2021-04" db="EMBL/GenBank/DDBJ databases">
        <authorList>
            <person name="Gilroy R."/>
        </authorList>
    </citation>
    <scope>NUCLEOTIDE SEQUENCE</scope>
    <source>
        <strain evidence="3">1719</strain>
    </source>
</reference>
<proteinExistence type="predicted"/>
<dbReference type="AlphaFoldDB" id="A0A9D1W8C8"/>
<name>A0A9D1W8C8_9SPHI</name>
<dbReference type="Gene3D" id="3.90.640.20">
    <property type="entry name" value="Heat-shock cognate protein, ATPase"/>
    <property type="match status" value="1"/>
</dbReference>
<dbReference type="PROSITE" id="PS51257">
    <property type="entry name" value="PROKAR_LIPOPROTEIN"/>
    <property type="match status" value="1"/>
</dbReference>
<evidence type="ECO:0000313" key="3">
    <source>
        <dbReference type="EMBL" id="HIX54229.1"/>
    </source>
</evidence>
<dbReference type="InterPro" id="IPR021729">
    <property type="entry name" value="DUF3298"/>
</dbReference>
<organism evidence="3 4">
    <name type="scientific">Candidatus Sphingobacterium stercoripullorum</name>
    <dbReference type="NCBI Taxonomy" id="2838759"/>
    <lineage>
        <taxon>Bacteria</taxon>
        <taxon>Pseudomonadati</taxon>
        <taxon>Bacteroidota</taxon>
        <taxon>Sphingobacteriia</taxon>
        <taxon>Sphingobacteriales</taxon>
        <taxon>Sphingobacteriaceae</taxon>
        <taxon>Sphingobacterium</taxon>
    </lineage>
</organism>
<feature type="domain" description="DUF3298" evidence="2">
    <location>
        <begin position="174"/>
        <end position="253"/>
    </location>
</feature>
<dbReference type="InterPro" id="IPR037126">
    <property type="entry name" value="PdaC/RsiV-like_sf"/>
</dbReference>
<feature type="signal peptide" evidence="1">
    <location>
        <begin position="1"/>
        <end position="20"/>
    </location>
</feature>
<reference evidence="3" key="1">
    <citation type="journal article" date="2021" name="PeerJ">
        <title>Extensive microbial diversity within the chicken gut microbiome revealed by metagenomics and culture.</title>
        <authorList>
            <person name="Gilroy R."/>
            <person name="Ravi A."/>
            <person name="Getino M."/>
            <person name="Pursley I."/>
            <person name="Horton D.L."/>
            <person name="Alikhan N.F."/>
            <person name="Baker D."/>
            <person name="Gharbi K."/>
            <person name="Hall N."/>
            <person name="Watson M."/>
            <person name="Adriaenssens E.M."/>
            <person name="Foster-Nyarko E."/>
            <person name="Jarju S."/>
            <person name="Secka A."/>
            <person name="Antonio M."/>
            <person name="Oren A."/>
            <person name="Chaudhuri R.R."/>
            <person name="La Ragione R."/>
            <person name="Hildebrand F."/>
            <person name="Pallen M.J."/>
        </authorList>
    </citation>
    <scope>NUCLEOTIDE SEQUENCE</scope>
    <source>
        <strain evidence="3">1719</strain>
    </source>
</reference>
<keyword evidence="1" id="KW-0732">Signal</keyword>
<evidence type="ECO:0000313" key="4">
    <source>
        <dbReference type="Proteomes" id="UP000824156"/>
    </source>
</evidence>
<comment type="caution">
    <text evidence="3">The sequence shown here is derived from an EMBL/GenBank/DDBJ whole genome shotgun (WGS) entry which is preliminary data.</text>
</comment>
<protein>
    <submittedName>
        <fullName evidence="3">DUF3298 and DUF4163 domain-containing protein</fullName>
    </submittedName>
</protein>
<evidence type="ECO:0000256" key="1">
    <source>
        <dbReference type="SAM" id="SignalP"/>
    </source>
</evidence>
<gene>
    <name evidence="3" type="ORF">H9853_04330</name>
</gene>
<dbReference type="Pfam" id="PF11738">
    <property type="entry name" value="DUF3298"/>
    <property type="match status" value="1"/>
</dbReference>
<accession>A0A9D1W8C8</accession>